<reference evidence="4 5" key="1">
    <citation type="submission" date="2009-04" db="EMBL/GenBank/DDBJ databases">
        <authorList>
            <person name="Sebastian Y."/>
            <person name="Madupu R."/>
            <person name="Durkin A.S."/>
            <person name="Torralba M."/>
            <person name="Methe B."/>
            <person name="Sutton G.G."/>
            <person name="Strausberg R.L."/>
            <person name="Nelson K.E."/>
        </authorList>
    </citation>
    <scope>NUCLEOTIDE SEQUENCE [LARGE SCALE GENOMIC DNA]</scope>
    <source>
        <strain evidence="4 5">60-3</strain>
    </source>
</reference>
<gene>
    <name evidence="4" type="ORF">PORUE0001_0633</name>
</gene>
<evidence type="ECO:0000256" key="2">
    <source>
        <dbReference type="SAM" id="Phobius"/>
    </source>
</evidence>
<keyword evidence="2" id="KW-0812">Transmembrane</keyword>
<dbReference type="STRING" id="596327.PORUE0001_0633"/>
<dbReference type="PANTHER" id="PTHR33619:SF3">
    <property type="entry name" value="POLYSACCHARIDE EXPORT PROTEIN GFCE-RELATED"/>
    <property type="match status" value="1"/>
</dbReference>
<keyword evidence="1" id="KW-0732">Signal</keyword>
<evidence type="ECO:0000313" key="5">
    <source>
        <dbReference type="Proteomes" id="UP000003303"/>
    </source>
</evidence>
<dbReference type="AlphaFoldDB" id="C2MBF6"/>
<dbReference type="EMBL" id="ACLR01000123">
    <property type="protein sequence ID" value="EEK16918.1"/>
    <property type="molecule type" value="Genomic_DNA"/>
</dbReference>
<sequence>MTIQRIFYQMKPLACTHPHVLGGLLLAWIFLLATSCASRKDVVYLQDATAGTVSQYTIPVPRIVKGDMLGITVNSKNRELSEPFNLPMVGYYSAFGISASNTQQGYIVDDEGYISFPGLGRVHVDGLTRNELNTKIATELRDKGLLNDATVTVSLLNAQISVLGEVAHPGRFPMVSDQVSILDAIAMAGDLTIQGRRDNVLVIREVNGERHIVAHDLRSDKIFDSPCYFLRQGDIVYVEPNDAKAQTASINPNNNVGTWLSVISTATSLTTFVFTIVANQRR</sequence>
<dbReference type="GO" id="GO:0015159">
    <property type="term" value="F:polysaccharide transmembrane transporter activity"/>
    <property type="evidence" value="ECO:0007669"/>
    <property type="project" value="InterPro"/>
</dbReference>
<keyword evidence="2" id="KW-0472">Membrane</keyword>
<dbReference type="PANTHER" id="PTHR33619">
    <property type="entry name" value="POLYSACCHARIDE EXPORT PROTEIN GFCE-RELATED"/>
    <property type="match status" value="1"/>
</dbReference>
<dbReference type="InterPro" id="IPR049712">
    <property type="entry name" value="Poly_export"/>
</dbReference>
<keyword evidence="5" id="KW-1185">Reference proteome</keyword>
<dbReference type="Proteomes" id="UP000003303">
    <property type="component" value="Unassembled WGS sequence"/>
</dbReference>
<evidence type="ECO:0000256" key="1">
    <source>
        <dbReference type="ARBA" id="ARBA00022729"/>
    </source>
</evidence>
<dbReference type="InterPro" id="IPR003715">
    <property type="entry name" value="Poly_export_N"/>
</dbReference>
<keyword evidence="2" id="KW-1133">Transmembrane helix</keyword>
<dbReference type="Pfam" id="PF02563">
    <property type="entry name" value="Poly_export"/>
    <property type="match status" value="1"/>
</dbReference>
<dbReference type="eggNOG" id="COG1596">
    <property type="taxonomic scope" value="Bacteria"/>
</dbReference>
<proteinExistence type="predicted"/>
<evidence type="ECO:0000313" key="4">
    <source>
        <dbReference type="EMBL" id="EEK16918.1"/>
    </source>
</evidence>
<protein>
    <submittedName>
        <fullName evidence="4">Polysaccharide biosynthesis/export protein</fullName>
    </submittedName>
</protein>
<evidence type="ECO:0000259" key="3">
    <source>
        <dbReference type="Pfam" id="PF02563"/>
    </source>
</evidence>
<organism evidence="4 5">
    <name type="scientific">Porphyromonas uenonis 60-3</name>
    <dbReference type="NCBI Taxonomy" id="596327"/>
    <lineage>
        <taxon>Bacteria</taxon>
        <taxon>Pseudomonadati</taxon>
        <taxon>Bacteroidota</taxon>
        <taxon>Bacteroidia</taxon>
        <taxon>Bacteroidales</taxon>
        <taxon>Porphyromonadaceae</taxon>
        <taxon>Porphyromonas</taxon>
    </lineage>
</organism>
<feature type="transmembrane region" description="Helical" evidence="2">
    <location>
        <begin position="256"/>
        <end position="278"/>
    </location>
</feature>
<feature type="domain" description="Polysaccharide export protein N-terminal" evidence="3">
    <location>
        <begin position="62"/>
        <end position="155"/>
    </location>
</feature>
<comment type="caution">
    <text evidence="4">The sequence shown here is derived from an EMBL/GenBank/DDBJ whole genome shotgun (WGS) entry which is preliminary data.</text>
</comment>
<name>C2MBF6_9PORP</name>
<dbReference type="Gene3D" id="3.30.1950.10">
    <property type="entry name" value="wza like domain"/>
    <property type="match status" value="1"/>
</dbReference>
<accession>C2MBF6</accession>